<dbReference type="Proteomes" id="UP000326336">
    <property type="component" value="Unassembled WGS sequence"/>
</dbReference>
<feature type="compositionally biased region" description="Basic and acidic residues" evidence="1">
    <location>
        <begin position="156"/>
        <end position="165"/>
    </location>
</feature>
<keyword evidence="4" id="KW-1185">Reference proteome</keyword>
<dbReference type="InterPro" id="IPR021517">
    <property type="entry name" value="DUF3180"/>
</dbReference>
<comment type="caution">
    <text evidence="3">The sequence shown here is derived from an EMBL/GenBank/DDBJ whole genome shotgun (WGS) entry which is preliminary data.</text>
</comment>
<protein>
    <submittedName>
        <fullName evidence="3">DUF3180 domain-containing protein</fullName>
    </submittedName>
</protein>
<evidence type="ECO:0000313" key="4">
    <source>
        <dbReference type="Proteomes" id="UP000326336"/>
    </source>
</evidence>
<evidence type="ECO:0000313" key="3">
    <source>
        <dbReference type="EMBL" id="KAB5607159.1"/>
    </source>
</evidence>
<proteinExistence type="predicted"/>
<dbReference type="EMBL" id="RQSP01000014">
    <property type="protein sequence ID" value="KAB5607159.1"/>
    <property type="molecule type" value="Genomic_DNA"/>
</dbReference>
<dbReference type="OrthoDB" id="3242755at2"/>
<keyword evidence="2" id="KW-0472">Membrane</keyword>
<evidence type="ECO:0000256" key="1">
    <source>
        <dbReference type="SAM" id="MobiDB-lite"/>
    </source>
</evidence>
<keyword evidence="2" id="KW-0812">Transmembrane</keyword>
<sequence length="178" mass="18780">MKARRTPWWHYVVAALLGLVAGAGLAAYGESSGLALIGVPWFVPVLLMLLGVIVLVLAIQVHRYATTEPAKRQGRSMDPERAVATLMLCKALGLAGAALAGWYAGQIILSISHIEASYYAHAVAQCGVAGVVCLIDMIIGIVGEGLCKLPPSEGPENPKLKEMQRRASLASAAAKTRH</sequence>
<feature type="transmembrane region" description="Helical" evidence="2">
    <location>
        <begin position="116"/>
        <end position="142"/>
    </location>
</feature>
<feature type="transmembrane region" description="Helical" evidence="2">
    <location>
        <begin position="41"/>
        <end position="61"/>
    </location>
</feature>
<organism evidence="3 4">
    <name type="scientific">Bifidobacterium jacchi</name>
    <dbReference type="NCBI Taxonomy" id="2490545"/>
    <lineage>
        <taxon>Bacteria</taxon>
        <taxon>Bacillati</taxon>
        <taxon>Actinomycetota</taxon>
        <taxon>Actinomycetes</taxon>
        <taxon>Bifidobacteriales</taxon>
        <taxon>Bifidobacteriaceae</taxon>
        <taxon>Bifidobacterium</taxon>
    </lineage>
</organism>
<feature type="region of interest" description="Disordered" evidence="1">
    <location>
        <begin position="155"/>
        <end position="178"/>
    </location>
</feature>
<evidence type="ECO:0000256" key="2">
    <source>
        <dbReference type="SAM" id="Phobius"/>
    </source>
</evidence>
<dbReference type="AlphaFoldDB" id="A0A5N5RJ72"/>
<accession>A0A5N5RJ72</accession>
<feature type="transmembrane region" description="Helical" evidence="2">
    <location>
        <begin position="82"/>
        <end position="104"/>
    </location>
</feature>
<keyword evidence="2" id="KW-1133">Transmembrane helix</keyword>
<gene>
    <name evidence="3" type="ORF">EHS19_05270</name>
</gene>
<name>A0A5N5RJ72_9BIFI</name>
<reference evidence="3 4" key="1">
    <citation type="journal article" date="2019" name="Int. J. Syst. Evol. Microbiol.">
        <title>Bifidobacterium jacchi sp. nov., isolated from the faeces of a baby common marmoset (Callithrix jacchus).</title>
        <authorList>
            <person name="Modesto M."/>
            <person name="Watanabe K."/>
            <person name="Arita M."/>
            <person name="Satti M."/>
            <person name="Oki K."/>
            <person name="Sciavilla P."/>
            <person name="Patavino C."/>
            <person name="Camma C."/>
            <person name="Michelini S."/>
            <person name="Sgorbati B."/>
            <person name="Mattarelli P."/>
        </authorList>
    </citation>
    <scope>NUCLEOTIDE SEQUENCE [LARGE SCALE GENOMIC DNA]</scope>
    <source>
        <strain evidence="3 4">MRM 9.3</strain>
    </source>
</reference>
<dbReference type="RefSeq" id="WP_151916741.1">
    <property type="nucleotide sequence ID" value="NZ_RQSP01000014.1"/>
</dbReference>
<dbReference type="Pfam" id="PF11377">
    <property type="entry name" value="DUF3180"/>
    <property type="match status" value="1"/>
</dbReference>